<feature type="signal peptide" evidence="1">
    <location>
        <begin position="1"/>
        <end position="28"/>
    </location>
</feature>
<feature type="chain" id="PRO_5004746196" evidence="1">
    <location>
        <begin position="29"/>
        <end position="375"/>
    </location>
</feature>
<accession>V6DK37</accession>
<proteinExistence type="predicted"/>
<sequence length="375" mass="43395">MLNISRKNKVFSLLLILSLGLLSKPLLAMSKDEVEDSKFKIPVFNSCNISLVERCARYITANNIDWKANDDVQITQDLKEYMKKIQEIESRRMPARLKELFLSIVNSNSLESILKVLQVLDKLDNHFTQEEADVLKSLISICPQNLFKIDPYATTVLSLLSFGFSNVLKSELEEIKNFYENKITSNEDSLEARYILFNLYKSTNNTEGVNKLLLNTIACDHELYHLMVIIGSGAELKVKNIKQVLNASNHMGVIDRVVIDLYSKRELLNPIEKEELLQDILQFKEKSLNNLDNRFKFVYDYTLLMYIYYLMDDQENVECIIKYILNSTPETDFFTYANLTAYYKMTGQSEKVTKIMSDSFNSYCDLVADALNKRI</sequence>
<dbReference type="OrthoDB" id="9795355at2"/>
<dbReference type="Proteomes" id="UP000018769">
    <property type="component" value="Chromosome I"/>
</dbReference>
<dbReference type="HOGENOM" id="CLU_757960_0_0_7"/>
<evidence type="ECO:0000256" key="1">
    <source>
        <dbReference type="SAM" id="SignalP"/>
    </source>
</evidence>
<gene>
    <name evidence="2" type="ORF">BABL1_gene_14</name>
</gene>
<reference evidence="2 3" key="1">
    <citation type="journal article" date="2015" name="Biol. Direct">
        <title>Babela massiliensis, a representative of a widespread bacterial phylum with unusual adaptations to parasitism in amoebae.</title>
        <authorList>
            <person name="Pagnier I."/>
            <person name="Yutin N."/>
            <person name="Croce O."/>
            <person name="Makarova K.S."/>
            <person name="Wolf Y.I."/>
            <person name="Benamar S."/>
            <person name="Raoult D."/>
            <person name="Koonin E.V."/>
            <person name="La Scola B."/>
        </authorList>
    </citation>
    <scope>NUCLEOTIDE SEQUENCE [LARGE SCALE GENOMIC DNA]</scope>
    <source>
        <strain evidence="3">BABL1</strain>
    </source>
</reference>
<keyword evidence="1" id="KW-0732">Signal</keyword>
<dbReference type="KEGG" id="dpb:BABL1_gene_14"/>
<dbReference type="EMBL" id="HG793133">
    <property type="protein sequence ID" value="CDK30886.1"/>
    <property type="molecule type" value="Genomic_DNA"/>
</dbReference>
<evidence type="ECO:0000313" key="3">
    <source>
        <dbReference type="Proteomes" id="UP000018769"/>
    </source>
</evidence>
<dbReference type="AlphaFoldDB" id="V6DK37"/>
<keyword evidence="3" id="KW-1185">Reference proteome</keyword>
<name>V6DK37_9BACT</name>
<organism evidence="2 3">
    <name type="scientific">Candidatus Babela massiliensis</name>
    <dbReference type="NCBI Taxonomy" id="673862"/>
    <lineage>
        <taxon>Bacteria</taxon>
        <taxon>Candidatus Babelota</taxon>
        <taxon>Candidatus Babeliae</taxon>
        <taxon>Candidatus Babeliales</taxon>
        <taxon>Candidatus Babeliaceae</taxon>
        <taxon>Candidatus Babela</taxon>
    </lineage>
</organism>
<dbReference type="RefSeq" id="WP_023792715.1">
    <property type="nucleotide sequence ID" value="NC_023003.1"/>
</dbReference>
<evidence type="ECO:0000313" key="2">
    <source>
        <dbReference type="EMBL" id="CDK30886.1"/>
    </source>
</evidence>
<protein>
    <submittedName>
        <fullName evidence="2">Uncharacterized protein</fullName>
    </submittedName>
</protein>